<dbReference type="RefSeq" id="WP_048452345.1">
    <property type="nucleotide sequence ID" value="NZ_JBNNPJ010000095.1"/>
</dbReference>
<dbReference type="Pfam" id="PF04365">
    <property type="entry name" value="BrnT_toxin"/>
    <property type="match status" value="1"/>
</dbReference>
<keyword evidence="2" id="KW-1185">Reference proteome</keyword>
<dbReference type="OrthoDB" id="839663at2"/>
<name>A0A0J6SWU9_9HYPH</name>
<accession>A0A0J6SWU9</accession>
<proteinExistence type="predicted"/>
<gene>
    <name evidence="1" type="ORF">VQ03_18425</name>
</gene>
<evidence type="ECO:0008006" key="3">
    <source>
        <dbReference type="Google" id="ProtNLM"/>
    </source>
</evidence>
<organism evidence="1 2">
    <name type="scientific">Methylobacterium tarhaniae</name>
    <dbReference type="NCBI Taxonomy" id="1187852"/>
    <lineage>
        <taxon>Bacteria</taxon>
        <taxon>Pseudomonadati</taxon>
        <taxon>Pseudomonadota</taxon>
        <taxon>Alphaproteobacteria</taxon>
        <taxon>Hyphomicrobiales</taxon>
        <taxon>Methylobacteriaceae</taxon>
        <taxon>Methylobacterium</taxon>
    </lineage>
</organism>
<protein>
    <recommendedName>
        <fullName evidence="3">BrnT family toxin</fullName>
    </recommendedName>
</protein>
<dbReference type="Proteomes" id="UP000036449">
    <property type="component" value="Unassembled WGS sequence"/>
</dbReference>
<evidence type="ECO:0000313" key="1">
    <source>
        <dbReference type="EMBL" id="KMO37818.1"/>
    </source>
</evidence>
<dbReference type="AlphaFoldDB" id="A0A0J6SWU9"/>
<dbReference type="InterPro" id="IPR007460">
    <property type="entry name" value="BrnT_toxin"/>
</dbReference>
<evidence type="ECO:0000313" key="2">
    <source>
        <dbReference type="Proteomes" id="UP000036449"/>
    </source>
</evidence>
<comment type="caution">
    <text evidence="1">The sequence shown here is derived from an EMBL/GenBank/DDBJ whole genome shotgun (WGS) entry which is preliminary data.</text>
</comment>
<dbReference type="Gene3D" id="3.10.450.530">
    <property type="entry name" value="Ribonuclease toxin, BrnT, of type II toxin-antitoxin system"/>
    <property type="match status" value="1"/>
</dbReference>
<reference evidence="1 2" key="1">
    <citation type="submission" date="2015-03" db="EMBL/GenBank/DDBJ databases">
        <title>Genome sequencing of Methylobacterium tarhaniae DSM 25844.</title>
        <authorList>
            <person name="Chaudhry V."/>
            <person name="Patil P.B."/>
        </authorList>
    </citation>
    <scope>NUCLEOTIDE SEQUENCE [LARGE SCALE GENOMIC DNA]</scope>
    <source>
        <strain evidence="1 2">DSM 25844</strain>
    </source>
</reference>
<dbReference type="PATRIC" id="fig|1187852.3.peg.986"/>
<dbReference type="EMBL" id="LABZ01000129">
    <property type="protein sequence ID" value="KMO37818.1"/>
    <property type="molecule type" value="Genomic_DNA"/>
</dbReference>
<dbReference type="InterPro" id="IPR038573">
    <property type="entry name" value="BrnT_sf"/>
</dbReference>
<sequence>MASEFTWSEFTWDERKAASNLRRHGVAFETATKAFRDPFAVEQIDDREAYGEERINMLGMCDGVILFVTYTERGEEIRLISARRAERHEREHYFRENSS</sequence>